<dbReference type="EMBL" id="VBRY01000016">
    <property type="protein sequence ID" value="TLS65478.1"/>
    <property type="molecule type" value="Genomic_DNA"/>
</dbReference>
<keyword evidence="2" id="KW-0444">Lipid biosynthesis</keyword>
<gene>
    <name evidence="12" type="ORF">FEF65_12835</name>
</gene>
<dbReference type="InterPro" id="IPR052351">
    <property type="entry name" value="Ornithine_N-alpha-AT"/>
</dbReference>
<name>A0A5R9GHR4_9PROT</name>
<dbReference type="Proteomes" id="UP000306585">
    <property type="component" value="Unassembled WGS sequence"/>
</dbReference>
<dbReference type="SUPFAM" id="SSF69593">
    <property type="entry name" value="Glycerol-3-phosphate (1)-acyltransferase"/>
    <property type="match status" value="1"/>
</dbReference>
<proteinExistence type="inferred from homology"/>
<keyword evidence="5 12" id="KW-0012">Acyltransferase</keyword>
<keyword evidence="13" id="KW-1185">Reference proteome</keyword>
<evidence type="ECO:0000256" key="7">
    <source>
        <dbReference type="ARBA" id="ARBA00039058"/>
    </source>
</evidence>
<keyword evidence="4" id="KW-0443">Lipid metabolism</keyword>
<evidence type="ECO:0000259" key="11">
    <source>
        <dbReference type="SMART" id="SM00563"/>
    </source>
</evidence>
<comment type="pathway">
    <text evidence="1">Lipid metabolism.</text>
</comment>
<dbReference type="Pfam" id="PF13444">
    <property type="entry name" value="Acetyltransf_5"/>
    <property type="match status" value="1"/>
</dbReference>
<accession>A0A5R9GHR4</accession>
<dbReference type="EC" id="2.3.2.30" evidence="7"/>
<evidence type="ECO:0000256" key="10">
    <source>
        <dbReference type="ARBA" id="ARBA00047785"/>
    </source>
</evidence>
<dbReference type="AlphaFoldDB" id="A0A5R9GHR4"/>
<dbReference type="CDD" id="cd07986">
    <property type="entry name" value="LPLAT_ACT14924-like"/>
    <property type="match status" value="1"/>
</dbReference>
<evidence type="ECO:0000313" key="12">
    <source>
        <dbReference type="EMBL" id="TLS65478.1"/>
    </source>
</evidence>
<evidence type="ECO:0000256" key="6">
    <source>
        <dbReference type="ARBA" id="ARBA00038095"/>
    </source>
</evidence>
<evidence type="ECO:0000256" key="8">
    <source>
        <dbReference type="ARBA" id="ARBA00039866"/>
    </source>
</evidence>
<reference evidence="12 13" key="1">
    <citation type="journal article" date="2019" name="Appl. Environ. Microbiol.">
        <title>Environmental Evidence and Genomic Insight of Iron-oxidizing Bacteria Preference Towards More Corrosion Resistant Stainless Steel at Higher Salinities.</title>
        <authorList>
            <person name="Garrison C.E."/>
            <person name="Price K.A."/>
            <person name="Field E.K."/>
        </authorList>
    </citation>
    <scope>NUCLEOTIDE SEQUENCE [LARGE SCALE GENOMIC DNA]</scope>
    <source>
        <strain evidence="12 13">P3</strain>
    </source>
</reference>
<organism evidence="12 13">
    <name type="scientific">Mariprofundus erugo</name>
    <dbReference type="NCBI Taxonomy" id="2528639"/>
    <lineage>
        <taxon>Bacteria</taxon>
        <taxon>Pseudomonadati</taxon>
        <taxon>Pseudomonadota</taxon>
        <taxon>Candidatius Mariprofundia</taxon>
        <taxon>Mariprofundales</taxon>
        <taxon>Mariprofundaceae</taxon>
        <taxon>Mariprofundus</taxon>
    </lineage>
</organism>
<evidence type="ECO:0000256" key="9">
    <source>
        <dbReference type="ARBA" id="ARBA00045724"/>
    </source>
</evidence>
<evidence type="ECO:0000256" key="1">
    <source>
        <dbReference type="ARBA" id="ARBA00005189"/>
    </source>
</evidence>
<dbReference type="GO" id="GO:0006629">
    <property type="term" value="P:lipid metabolic process"/>
    <property type="evidence" value="ECO:0007669"/>
    <property type="project" value="UniProtKB-KW"/>
</dbReference>
<dbReference type="Gene3D" id="3.40.630.30">
    <property type="match status" value="1"/>
</dbReference>
<dbReference type="PANTHER" id="PTHR37323:SF1">
    <property type="entry name" value="L-ORNITHINE N(ALPHA)-ACYLTRANSFERASE"/>
    <property type="match status" value="1"/>
</dbReference>
<dbReference type="SUPFAM" id="SSF55729">
    <property type="entry name" value="Acyl-CoA N-acyltransferases (Nat)"/>
    <property type="match status" value="1"/>
</dbReference>
<dbReference type="PANTHER" id="PTHR37323">
    <property type="entry name" value="GCN5-RELATED N-ACETYLTRANSFERASE"/>
    <property type="match status" value="1"/>
</dbReference>
<comment type="similarity">
    <text evidence="6">Belongs to the acetyltransferase family. OlsB subfamily.</text>
</comment>
<dbReference type="GO" id="GO:0043810">
    <property type="term" value="F:ornithine-acyl [acyl carrier protein] N-acyltransferase activity"/>
    <property type="evidence" value="ECO:0007669"/>
    <property type="project" value="UniProtKB-EC"/>
</dbReference>
<comment type="function">
    <text evidence="9">Catalyzes the first step in the biosynthesis of ornithine lipids, which are phosphorus-free membrane lipids. Catalyzes the 3-hydroxyacyl-acyl carrier protein-dependent acylation of ornithine to form lyso-ornithine lipid (LOL).</text>
</comment>
<evidence type="ECO:0000313" key="13">
    <source>
        <dbReference type="Proteomes" id="UP000306585"/>
    </source>
</evidence>
<comment type="caution">
    <text evidence="12">The sequence shown here is derived from an EMBL/GenBank/DDBJ whole genome shotgun (WGS) entry which is preliminary data.</text>
</comment>
<dbReference type="InterPro" id="IPR002123">
    <property type="entry name" value="Plipid/glycerol_acylTrfase"/>
</dbReference>
<dbReference type="SMART" id="SM00563">
    <property type="entry name" value="PlsC"/>
    <property type="match status" value="1"/>
</dbReference>
<keyword evidence="3 12" id="KW-0808">Transferase</keyword>
<feature type="domain" description="Phospholipid/glycerol acyltransferase" evidence="11">
    <location>
        <begin position="87"/>
        <end position="210"/>
    </location>
</feature>
<protein>
    <recommendedName>
        <fullName evidence="8">L-ornithine N(alpha)-acyltransferase</fullName>
        <ecNumber evidence="7">2.3.2.30</ecNumber>
    </recommendedName>
</protein>
<dbReference type="Pfam" id="PF01553">
    <property type="entry name" value="Acyltransferase"/>
    <property type="match status" value="1"/>
</dbReference>
<evidence type="ECO:0000256" key="3">
    <source>
        <dbReference type="ARBA" id="ARBA00022679"/>
    </source>
</evidence>
<evidence type="ECO:0000256" key="2">
    <source>
        <dbReference type="ARBA" id="ARBA00022516"/>
    </source>
</evidence>
<evidence type="ECO:0000256" key="5">
    <source>
        <dbReference type="ARBA" id="ARBA00023315"/>
    </source>
</evidence>
<dbReference type="InterPro" id="IPR016181">
    <property type="entry name" value="Acyl_CoA_acyltransferase"/>
</dbReference>
<comment type="catalytic activity">
    <reaction evidence="10">
        <text>a (3R)-hydroxyacyl-[ACP] + L-ornithine = a lyso-ornithine lipid + holo-[ACP] + H(+)</text>
        <dbReference type="Rhea" id="RHEA:20633"/>
        <dbReference type="Rhea" id="RHEA-COMP:9685"/>
        <dbReference type="Rhea" id="RHEA-COMP:9945"/>
        <dbReference type="ChEBI" id="CHEBI:15378"/>
        <dbReference type="ChEBI" id="CHEBI:46911"/>
        <dbReference type="ChEBI" id="CHEBI:64479"/>
        <dbReference type="ChEBI" id="CHEBI:78827"/>
        <dbReference type="ChEBI" id="CHEBI:138482"/>
        <dbReference type="EC" id="2.3.2.30"/>
    </reaction>
    <physiologicalReaction direction="left-to-right" evidence="10">
        <dbReference type="Rhea" id="RHEA:20634"/>
    </physiologicalReaction>
</comment>
<evidence type="ECO:0000256" key="4">
    <source>
        <dbReference type="ARBA" id="ARBA00023098"/>
    </source>
</evidence>
<sequence>MANTRPMKNSKPFAVRGAVPLRFKPLGRFIDILLEKMMGLDGLNKLYQQSIPAESSQQFVDQLLEQHQVAIQVGDLDWSRIPASGGAIVIANHPCGGIDGIVMASLLKKIRPDVKIMANYLLQCIPEMRDLFISVDPFAGEGAVQSNIRPLREAIRWVRQGGLLMVFPAGEVSHYQSRYRKITDPQWNESIAHIIRLTRVPVVPVYLSGQNCLLFQAAGFIHPRLRTLMLARELLNKQGHRIRICVGRAVDYRKVASLNASALIDYLRLQTYALGDQLVSESVSAPQRQMEQPIIPAIDSKLLLAEVNALAPGQLLVTAGAMRVYVATAAQIPYLLQEIGRLRETTFRMTHEGTGKACDVDLYDEYYLHLFAWHEQAGEVVGAYRLGLSEEIVPRFGIKGLYTYSLFHYSEELMHELSPSIELGRSFVREEYQRSYLPLLLLLKGVFTYAAKHPEYRYLFGPVSISDSYNTLSRKLLITFLEENTFLPNLARLVKPRYPFQSMNEIDRRSSLMTTTDIHMISELISASQEDSKNMPVMLKQYLKLGARLLGFSIDKEFNNVVDGLIMLDMPRIDIRTLNKYMGAELAAAYCSYHGDISPDKRQSEC</sequence>
<dbReference type="InterPro" id="IPR045746">
    <property type="entry name" value="ACT14924-like_Acyltransf_dom"/>
</dbReference>